<accession>A0A3N4MFQ7</accession>
<keyword evidence="2" id="KW-1185">Reference proteome</keyword>
<dbReference type="EMBL" id="RMBX01000002">
    <property type="protein sequence ID" value="RPD42255.1"/>
    <property type="molecule type" value="Genomic_DNA"/>
</dbReference>
<comment type="caution">
    <text evidence="1">The sequence shown here is derived from an EMBL/GenBank/DDBJ whole genome shotgun (WGS) entry which is preliminary data.</text>
</comment>
<dbReference type="Proteomes" id="UP000279089">
    <property type="component" value="Unassembled WGS sequence"/>
</dbReference>
<gene>
    <name evidence="1" type="ORF">EG028_03485</name>
</gene>
<protein>
    <recommendedName>
        <fullName evidence="3">BZIP transcription factor</fullName>
    </recommendedName>
</protein>
<dbReference type="AlphaFoldDB" id="A0A3N4MFQ7"/>
<name>A0A3N4MFQ7_9BACT</name>
<reference evidence="2" key="1">
    <citation type="submission" date="2018-11" db="EMBL/GenBank/DDBJ databases">
        <title>Chitinophaga lutea sp.nov., isolate from arsenic contaminated soil.</title>
        <authorList>
            <person name="Zong Y."/>
        </authorList>
    </citation>
    <scope>NUCLEOTIDE SEQUENCE [LARGE SCALE GENOMIC DNA]</scope>
    <source>
        <strain evidence="2">YLT18</strain>
    </source>
</reference>
<evidence type="ECO:0000313" key="1">
    <source>
        <dbReference type="EMBL" id="RPD42255.1"/>
    </source>
</evidence>
<evidence type="ECO:0000313" key="2">
    <source>
        <dbReference type="Proteomes" id="UP000279089"/>
    </source>
</evidence>
<proteinExistence type="predicted"/>
<evidence type="ECO:0008006" key="3">
    <source>
        <dbReference type="Google" id="ProtNLM"/>
    </source>
</evidence>
<organism evidence="1 2">
    <name type="scientific">Chitinophaga barathri</name>
    <dbReference type="NCBI Taxonomy" id="1647451"/>
    <lineage>
        <taxon>Bacteria</taxon>
        <taxon>Pseudomonadati</taxon>
        <taxon>Bacteroidota</taxon>
        <taxon>Chitinophagia</taxon>
        <taxon>Chitinophagales</taxon>
        <taxon>Chitinophagaceae</taxon>
        <taxon>Chitinophaga</taxon>
    </lineage>
</organism>
<sequence>MLLPVCSFLAGHAQNNYPATGNVGWGTSSPQYRLDIRDTSSAVYSPGIAGTPIPAGTAVHISNIRTVNSKGAFLHLVSVGSVGASQAAYIGAISNPGVVYTPEFVIGHRMNADTYTERLRITAAGNVGIGVTSPAYKLAVDGTIGARRVKVTQETWADFVFHAGYQLPSLYEWETYIRENGHLPEIPNEEEVRENGLDLGEMNKKLLQKVEELTLHLINQQKLNDLQTKRIEQLEKKIDSLR</sequence>